<dbReference type="InterPro" id="IPR000719">
    <property type="entry name" value="Prot_kinase_dom"/>
</dbReference>
<gene>
    <name evidence="10" type="ORF">TrVE_jg9441</name>
</gene>
<comment type="caution">
    <text evidence="10">The sequence shown here is derived from an EMBL/GenBank/DDBJ whole genome shotgun (WGS) entry which is preliminary data.</text>
</comment>
<feature type="region of interest" description="Disordered" evidence="8">
    <location>
        <begin position="129"/>
        <end position="148"/>
    </location>
</feature>
<dbReference type="PROSITE" id="PS50011">
    <property type="entry name" value="PROTEIN_KINASE_DOM"/>
    <property type="match status" value="1"/>
</dbReference>
<comment type="similarity">
    <text evidence="6">Belongs to the protein kinase superfamily. Ser/Thr protein kinase family. GCN2 subfamily.</text>
</comment>
<evidence type="ECO:0000259" key="9">
    <source>
        <dbReference type="PROSITE" id="PS50011"/>
    </source>
</evidence>
<dbReference type="InterPro" id="IPR050339">
    <property type="entry name" value="CC_SR_Kinase"/>
</dbReference>
<evidence type="ECO:0000256" key="2">
    <source>
        <dbReference type="ARBA" id="ARBA00022741"/>
    </source>
</evidence>
<keyword evidence="5" id="KW-0652">Protein synthesis inhibitor</keyword>
<dbReference type="GO" id="GO:0005634">
    <property type="term" value="C:nucleus"/>
    <property type="evidence" value="ECO:0007669"/>
    <property type="project" value="TreeGrafter"/>
</dbReference>
<dbReference type="PANTHER" id="PTHR11042">
    <property type="entry name" value="EUKARYOTIC TRANSLATION INITIATION FACTOR 2-ALPHA KINASE EIF2-ALPHA KINASE -RELATED"/>
    <property type="match status" value="1"/>
</dbReference>
<dbReference type="EMBL" id="BRXX01000204">
    <property type="protein sequence ID" value="GMH97637.1"/>
    <property type="molecule type" value="Genomic_DNA"/>
</dbReference>
<evidence type="ECO:0000256" key="7">
    <source>
        <dbReference type="SAM" id="Coils"/>
    </source>
</evidence>
<feature type="coiled-coil region" evidence="7">
    <location>
        <begin position="483"/>
        <end position="531"/>
    </location>
</feature>
<keyword evidence="1" id="KW-0808">Transferase</keyword>
<sequence length="1115" mass="125084">MANANLAMTLPSKIDKVRSLRRDPVHAGITDDAIRLAVEEITSLPKTINDSKYVLEINTKASDLMSQYQTWLTKYTGKIMSMNGQSEFKDLLQLLDTPQEGLSLLETLLELKTDQIMESENILRRAEDGLSWEDETSSLPPPPPLEGSCSPEVYLSDTLKAIKEWSNKFSTSPESKTEQATQALSQHIDDFRKALLPSKDSSTSVEIKEDKFKKVFESLETEEAFWNFGSMTDFPRTSLDRAVRGGKLELEAMFTAISNLTAVFKSAANIKAGLISAMERLSRIKSELESVEETAVNVTSCDVTDLLMSANVDRKKMMQSIQTIKASCGGAGTDGEKNLAFQNRTSARRDLMLSNSKTKEQIEKSFPSAKEGVGNIASAARSSFEDVVDVLTKEIKGLPLLGLPSQDVEDYDDDDETFEVFKSLVEKWVAKLKRCLMEASKLDAAYNNATKENAQLSKWHEAQAQKVFGVSVLNEGDELRYAIEDARDDLLDLKRKIKKAKDRKQSDVNKLKELESEEMIARKTLKEAELKLDQEFASAINDLNHFPELADKVSDFMNFDADLLCLWRERAFTDFTDKVELVGGRHRVFKARSPDGTTIVLKQCPVVGAGKRREVAKEVRIMNEIKHPNIMPIKSLFFDTPDEGVSSIYLVLPFCAGGNLEDYIEQYQPGIERVTLVLQQTLDGIANMHSSRMVHGDLKPQNILMSAADQMLSTPLITDFETTRHQDATITKAGGGGTDGFRAPELLNNPNAVATEASDMFAFGEILNRVKIVLREADQDQADQKGLDDLITKLKDPVATKRLSANEAKNHAFFTAAAEPEETCKCIVMAFCGGASCFACDGIKCSSGHFICNEDFEFYVNSLVKKNEGGKFSDLGEMIRNNGRIFCANRGSGCESAAFALRDIATHLSSDTLELLSECRKEVLRLQLEKENERVVSDRVKKELAILERMSEHEKKVRAARKHIESNLLLMKCPNPDCRKPFLDWSNCAVLTCQDEGGNGCGTQFCCYCVKTFPGDMHQHVFDCEVAGPKPAGVQSKLYPPRWYYDQVTSRERKDRVADYLRTLENDEIRYDVVEQCGRSFRDLNMDFPEWTRRRERSDSDIARAAQFNEYNEYA</sequence>
<dbReference type="Proteomes" id="UP001165160">
    <property type="component" value="Unassembled WGS sequence"/>
</dbReference>
<dbReference type="SMART" id="SM00220">
    <property type="entry name" value="S_TKc"/>
    <property type="match status" value="1"/>
</dbReference>
<evidence type="ECO:0000256" key="6">
    <source>
        <dbReference type="ARBA" id="ARBA00037982"/>
    </source>
</evidence>
<evidence type="ECO:0000256" key="4">
    <source>
        <dbReference type="ARBA" id="ARBA00022840"/>
    </source>
</evidence>
<dbReference type="GO" id="GO:0005737">
    <property type="term" value="C:cytoplasm"/>
    <property type="evidence" value="ECO:0007669"/>
    <property type="project" value="TreeGrafter"/>
</dbReference>
<dbReference type="GO" id="GO:0017148">
    <property type="term" value="P:negative regulation of translation"/>
    <property type="evidence" value="ECO:0007669"/>
    <property type="project" value="UniProtKB-KW"/>
</dbReference>
<keyword evidence="4" id="KW-0067">ATP-binding</keyword>
<reference evidence="11" key="1">
    <citation type="journal article" date="2023" name="Commun. Biol.">
        <title>Genome analysis of Parmales, the sister group of diatoms, reveals the evolutionary specialization of diatoms from phago-mixotrophs to photoautotrophs.</title>
        <authorList>
            <person name="Ban H."/>
            <person name="Sato S."/>
            <person name="Yoshikawa S."/>
            <person name="Yamada K."/>
            <person name="Nakamura Y."/>
            <person name="Ichinomiya M."/>
            <person name="Sato N."/>
            <person name="Blanc-Mathieu R."/>
            <person name="Endo H."/>
            <person name="Kuwata A."/>
            <person name="Ogata H."/>
        </authorList>
    </citation>
    <scope>NUCLEOTIDE SEQUENCE [LARGE SCALE GENOMIC DNA]</scope>
    <source>
        <strain evidence="11">NIES 3699</strain>
    </source>
</reference>
<dbReference type="SUPFAM" id="SSF56112">
    <property type="entry name" value="Protein kinase-like (PK-like)"/>
    <property type="match status" value="1"/>
</dbReference>
<dbReference type="GO" id="GO:0004672">
    <property type="term" value="F:protein kinase activity"/>
    <property type="evidence" value="ECO:0007669"/>
    <property type="project" value="InterPro"/>
</dbReference>
<accession>A0A9W7F112</accession>
<dbReference type="Pfam" id="PF00069">
    <property type="entry name" value="Pkinase"/>
    <property type="match status" value="1"/>
</dbReference>
<proteinExistence type="inferred from homology"/>
<keyword evidence="7" id="KW-0175">Coiled coil</keyword>
<name>A0A9W7F112_9STRA</name>
<dbReference type="PROSITE" id="PS00108">
    <property type="entry name" value="PROTEIN_KINASE_ST"/>
    <property type="match status" value="1"/>
</dbReference>
<evidence type="ECO:0000256" key="8">
    <source>
        <dbReference type="SAM" id="MobiDB-lite"/>
    </source>
</evidence>
<evidence type="ECO:0000256" key="3">
    <source>
        <dbReference type="ARBA" id="ARBA00022777"/>
    </source>
</evidence>
<dbReference type="InterPro" id="IPR008271">
    <property type="entry name" value="Ser/Thr_kinase_AS"/>
</dbReference>
<dbReference type="CDD" id="cd00180">
    <property type="entry name" value="PKc"/>
    <property type="match status" value="1"/>
</dbReference>
<evidence type="ECO:0000313" key="11">
    <source>
        <dbReference type="Proteomes" id="UP001165160"/>
    </source>
</evidence>
<evidence type="ECO:0000256" key="5">
    <source>
        <dbReference type="ARBA" id="ARBA00023193"/>
    </source>
</evidence>
<protein>
    <recommendedName>
        <fullName evidence="9">Protein kinase domain-containing protein</fullName>
    </recommendedName>
</protein>
<organism evidence="10 11">
    <name type="scientific">Triparma verrucosa</name>
    <dbReference type="NCBI Taxonomy" id="1606542"/>
    <lineage>
        <taxon>Eukaryota</taxon>
        <taxon>Sar</taxon>
        <taxon>Stramenopiles</taxon>
        <taxon>Ochrophyta</taxon>
        <taxon>Bolidophyceae</taxon>
        <taxon>Parmales</taxon>
        <taxon>Triparmaceae</taxon>
        <taxon>Triparma</taxon>
    </lineage>
</organism>
<evidence type="ECO:0000313" key="10">
    <source>
        <dbReference type="EMBL" id="GMH97637.1"/>
    </source>
</evidence>
<keyword evidence="3" id="KW-0418">Kinase</keyword>
<keyword evidence="11" id="KW-1185">Reference proteome</keyword>
<dbReference type="GO" id="GO:0005524">
    <property type="term" value="F:ATP binding"/>
    <property type="evidence" value="ECO:0007669"/>
    <property type="project" value="UniProtKB-KW"/>
</dbReference>
<dbReference type="CDD" id="cd20335">
    <property type="entry name" value="BRcat_RBR"/>
    <property type="match status" value="1"/>
</dbReference>
<dbReference type="InterPro" id="IPR011009">
    <property type="entry name" value="Kinase-like_dom_sf"/>
</dbReference>
<evidence type="ECO:0000256" key="1">
    <source>
        <dbReference type="ARBA" id="ARBA00022679"/>
    </source>
</evidence>
<dbReference type="AlphaFoldDB" id="A0A9W7F112"/>
<keyword evidence="2" id="KW-0547">Nucleotide-binding</keyword>
<dbReference type="Gene3D" id="1.10.510.10">
    <property type="entry name" value="Transferase(Phosphotransferase) domain 1"/>
    <property type="match status" value="1"/>
</dbReference>
<feature type="domain" description="Protein kinase" evidence="9">
    <location>
        <begin position="574"/>
        <end position="814"/>
    </location>
</feature>